<dbReference type="InterPro" id="IPR020904">
    <property type="entry name" value="Sc_DH/Rdtase_CS"/>
</dbReference>
<evidence type="ECO:0000256" key="1">
    <source>
        <dbReference type="ARBA" id="ARBA00006484"/>
    </source>
</evidence>
<comment type="similarity">
    <text evidence="1 3">Belongs to the short-chain dehydrogenases/reductases (SDR) family.</text>
</comment>
<feature type="domain" description="Ketoreductase" evidence="5">
    <location>
        <begin position="6"/>
        <end position="187"/>
    </location>
</feature>
<dbReference type="InterPro" id="IPR057326">
    <property type="entry name" value="KR_dom"/>
</dbReference>
<gene>
    <name evidence="6" type="primary">ephD_2</name>
    <name evidence="6" type="ORF">LAUMK142_02671</name>
</gene>
<evidence type="ECO:0000259" key="5">
    <source>
        <dbReference type="SMART" id="SM00822"/>
    </source>
</evidence>
<dbReference type="Proteomes" id="UP000268285">
    <property type="component" value="Unassembled WGS sequence"/>
</dbReference>
<dbReference type="Gene3D" id="3.40.50.720">
    <property type="entry name" value="NAD(P)-binding Rossmann-like Domain"/>
    <property type="match status" value="1"/>
</dbReference>
<dbReference type="AlphaFoldDB" id="A0A498QS86"/>
<accession>A0A498QS86</accession>
<keyword evidence="7" id="KW-1185">Reference proteome</keyword>
<evidence type="ECO:0000313" key="7">
    <source>
        <dbReference type="Proteomes" id="UP000268285"/>
    </source>
</evidence>
<dbReference type="PRINTS" id="PR00081">
    <property type="entry name" value="GDHRDH"/>
</dbReference>
<evidence type="ECO:0000313" key="6">
    <source>
        <dbReference type="EMBL" id="VBA50552.1"/>
    </source>
</evidence>
<feature type="region of interest" description="Disordered" evidence="4">
    <location>
        <begin position="261"/>
        <end position="300"/>
    </location>
</feature>
<dbReference type="PANTHER" id="PTHR44196:SF1">
    <property type="entry name" value="DEHYDROGENASE_REDUCTASE SDR FAMILY MEMBER 7B"/>
    <property type="match status" value="1"/>
</dbReference>
<keyword evidence="2 6" id="KW-0560">Oxidoreductase</keyword>
<dbReference type="SMART" id="SM00822">
    <property type="entry name" value="PKS_KR"/>
    <property type="match status" value="1"/>
</dbReference>
<protein>
    <submittedName>
        <fullName evidence="6">Putative oxidoreductase EphD</fullName>
        <ecNumber evidence="6">1.-.-.-</ecNumber>
    </submittedName>
</protein>
<dbReference type="InterPro" id="IPR036291">
    <property type="entry name" value="NAD(P)-bd_dom_sf"/>
</dbReference>
<name>A0A498QS86_9MYCO</name>
<dbReference type="PRINTS" id="PR00080">
    <property type="entry name" value="SDRFAMILY"/>
</dbReference>
<dbReference type="Pfam" id="PF00106">
    <property type="entry name" value="adh_short"/>
    <property type="match status" value="1"/>
</dbReference>
<proteinExistence type="inferred from homology"/>
<dbReference type="EMBL" id="UPHU01000001">
    <property type="protein sequence ID" value="VBA50552.1"/>
    <property type="molecule type" value="Genomic_DNA"/>
</dbReference>
<dbReference type="PROSITE" id="PS00061">
    <property type="entry name" value="ADH_SHORT"/>
    <property type="match status" value="1"/>
</dbReference>
<dbReference type="SUPFAM" id="SSF51735">
    <property type="entry name" value="NAD(P)-binding Rossmann-fold domains"/>
    <property type="match status" value="1"/>
</dbReference>
<sequence>MELAQKRVLITGASRGIGEALAHAFVGAGATVALVARSEGALHALAVELGGSAHVADLSDPGQVATLISRVEGEVGPIDVLVNNAGIDNSTGSFTDAPDDDLRRVTEVNYLAPAELCRQAIPRMLRRGYGHIVNVSSMGGCVALPGLVTYSASKAALSHFTAGLRADLRGLPVRTTLVELGPIPTDLLAHTEDYPPTADSFRRLYRMHLMVDVPREVVADQVVSAVQRGRKHVRLPRRAAVFPMLAEAPRRTAEIVLTGVPHQTKRSGMRVRPPSARATGENAPNGNSVTPAPGRPVWPG</sequence>
<dbReference type="CDD" id="cd05233">
    <property type="entry name" value="SDR_c"/>
    <property type="match status" value="1"/>
</dbReference>
<evidence type="ECO:0000256" key="4">
    <source>
        <dbReference type="SAM" id="MobiDB-lite"/>
    </source>
</evidence>
<reference evidence="6 7" key="1">
    <citation type="submission" date="2018-09" db="EMBL/GenBank/DDBJ databases">
        <authorList>
            <person name="Tagini F."/>
        </authorList>
    </citation>
    <scope>NUCLEOTIDE SEQUENCE [LARGE SCALE GENOMIC DNA]</scope>
    <source>
        <strain evidence="6 7">MK142</strain>
    </source>
</reference>
<dbReference type="GO" id="GO:0016020">
    <property type="term" value="C:membrane"/>
    <property type="evidence" value="ECO:0007669"/>
    <property type="project" value="TreeGrafter"/>
</dbReference>
<evidence type="ECO:0000256" key="3">
    <source>
        <dbReference type="RuleBase" id="RU000363"/>
    </source>
</evidence>
<evidence type="ECO:0000256" key="2">
    <source>
        <dbReference type="ARBA" id="ARBA00023002"/>
    </source>
</evidence>
<dbReference type="GO" id="GO:0016491">
    <property type="term" value="F:oxidoreductase activity"/>
    <property type="evidence" value="ECO:0007669"/>
    <property type="project" value="UniProtKB-KW"/>
</dbReference>
<dbReference type="RefSeq" id="WP_051490816.1">
    <property type="nucleotide sequence ID" value="NZ_JAIENV010000157.1"/>
</dbReference>
<dbReference type="InterPro" id="IPR002347">
    <property type="entry name" value="SDR_fam"/>
</dbReference>
<dbReference type="EC" id="1.-.-.-" evidence="6"/>
<dbReference type="PANTHER" id="PTHR44196">
    <property type="entry name" value="DEHYDROGENASE/REDUCTASE SDR FAMILY MEMBER 7B"/>
    <property type="match status" value="1"/>
</dbReference>
<dbReference type="OrthoDB" id="9775296at2"/>
<organism evidence="6 7">
    <name type="scientific">Mycobacterium pseudokansasii</name>
    <dbReference type="NCBI Taxonomy" id="2341080"/>
    <lineage>
        <taxon>Bacteria</taxon>
        <taxon>Bacillati</taxon>
        <taxon>Actinomycetota</taxon>
        <taxon>Actinomycetes</taxon>
        <taxon>Mycobacteriales</taxon>
        <taxon>Mycobacteriaceae</taxon>
        <taxon>Mycobacterium</taxon>
    </lineage>
</organism>